<keyword evidence="1" id="KW-0479">Metal-binding</keyword>
<proteinExistence type="inferred from homology"/>
<keyword evidence="1" id="KW-0560">Oxidoreductase</keyword>
<dbReference type="OrthoDB" id="9781972at2"/>
<sequence>MGRGAQARAAGARGAAVNWEETGRELDARGCAVLEQLLTPDECEALALLYDLDDAFRSRVVMARHGFGRGEYKYFDHPLPEIVTKLRTTLYPRLVPIANRWNTAMGIDVRYPDTHADFLARCHESGQVRPTPLLLRYGMDDYNCLHQDLYGEHVFPLQVAILLSEPGRDFTGGEFVLTEQRPRMQSRAEVVPLRQGDAVVFAVHHRPVQGTRGTYRVNLRHGVSRVRSGQRHTAGIIFHDAA</sequence>
<dbReference type="Proteomes" id="UP000282656">
    <property type="component" value="Unassembled WGS sequence"/>
</dbReference>
<protein>
    <submittedName>
        <fullName evidence="3">Proline hydroxylase</fullName>
    </submittedName>
</protein>
<comment type="similarity">
    <text evidence="1">Belongs to the iron/ascorbate-dependent oxidoreductase family.</text>
</comment>
<keyword evidence="4" id="KW-1185">Reference proteome</keyword>
<evidence type="ECO:0000256" key="1">
    <source>
        <dbReference type="RuleBase" id="RU003682"/>
    </source>
</evidence>
<dbReference type="GO" id="GO:0046872">
    <property type="term" value="F:metal ion binding"/>
    <property type="evidence" value="ECO:0007669"/>
    <property type="project" value="UniProtKB-KW"/>
</dbReference>
<comment type="caution">
    <text evidence="3">The sequence shown here is derived from an EMBL/GenBank/DDBJ whole genome shotgun (WGS) entry which is preliminary data.</text>
</comment>
<name>A0A3A8Q800_9BACT</name>
<dbReference type="EMBL" id="RAWM01000101">
    <property type="protein sequence ID" value="RKH63150.1"/>
    <property type="molecule type" value="Genomic_DNA"/>
</dbReference>
<gene>
    <name evidence="3" type="ORF">D7X96_28400</name>
</gene>
<dbReference type="InterPro" id="IPR018655">
    <property type="entry name" value="DUF2086"/>
</dbReference>
<dbReference type="Gene3D" id="2.60.120.620">
    <property type="entry name" value="q2cbj1_9rhob like domain"/>
    <property type="match status" value="1"/>
</dbReference>
<reference evidence="4" key="1">
    <citation type="submission" date="2018-09" db="EMBL/GenBank/DDBJ databases">
        <authorList>
            <person name="Livingstone P.G."/>
            <person name="Whitworth D.E."/>
        </authorList>
    </citation>
    <scope>NUCLEOTIDE SEQUENCE [LARGE SCALE GENOMIC DNA]</scope>
    <source>
        <strain evidence="4">AB047A</strain>
    </source>
</reference>
<dbReference type="PROSITE" id="PS51471">
    <property type="entry name" value="FE2OG_OXY"/>
    <property type="match status" value="1"/>
</dbReference>
<evidence type="ECO:0000313" key="4">
    <source>
        <dbReference type="Proteomes" id="UP000282656"/>
    </source>
</evidence>
<keyword evidence="1" id="KW-0408">Iron</keyword>
<evidence type="ECO:0000259" key="2">
    <source>
        <dbReference type="PROSITE" id="PS51471"/>
    </source>
</evidence>
<accession>A0A3A8Q800</accession>
<dbReference type="InterPro" id="IPR005123">
    <property type="entry name" value="Oxoglu/Fe-dep_dioxygenase_dom"/>
</dbReference>
<organism evidence="3 4">
    <name type="scientific">Corallococcus interemptor</name>
    <dbReference type="NCBI Taxonomy" id="2316720"/>
    <lineage>
        <taxon>Bacteria</taxon>
        <taxon>Pseudomonadati</taxon>
        <taxon>Myxococcota</taxon>
        <taxon>Myxococcia</taxon>
        <taxon>Myxococcales</taxon>
        <taxon>Cystobacterineae</taxon>
        <taxon>Myxococcaceae</taxon>
        <taxon>Corallococcus</taxon>
    </lineage>
</organism>
<evidence type="ECO:0000313" key="3">
    <source>
        <dbReference type="EMBL" id="RKH63150.1"/>
    </source>
</evidence>
<feature type="domain" description="Fe2OG dioxygenase" evidence="2">
    <location>
        <begin position="128"/>
        <end position="241"/>
    </location>
</feature>
<dbReference type="GO" id="GO:0016491">
    <property type="term" value="F:oxidoreductase activity"/>
    <property type="evidence" value="ECO:0007669"/>
    <property type="project" value="UniProtKB-KW"/>
</dbReference>
<dbReference type="AlphaFoldDB" id="A0A3A8Q800"/>
<dbReference type="Pfam" id="PF09859">
    <property type="entry name" value="Oxygenase-NA"/>
    <property type="match status" value="1"/>
</dbReference>